<feature type="domain" description="N-acetyltransferase" evidence="4">
    <location>
        <begin position="59"/>
        <end position="206"/>
    </location>
</feature>
<dbReference type="Pfam" id="PF13508">
    <property type="entry name" value="Acetyltransf_7"/>
    <property type="match status" value="1"/>
</dbReference>
<evidence type="ECO:0000313" key="6">
    <source>
        <dbReference type="Proteomes" id="UP000326029"/>
    </source>
</evidence>
<evidence type="ECO:0000313" key="5">
    <source>
        <dbReference type="EMBL" id="QEV36763.1"/>
    </source>
</evidence>
<dbReference type="Proteomes" id="UP000326029">
    <property type="component" value="Chromosome"/>
</dbReference>
<protein>
    <submittedName>
        <fullName evidence="5">GNAT family N-acetyltransferase</fullName>
    </submittedName>
</protein>
<evidence type="ECO:0000256" key="2">
    <source>
        <dbReference type="ARBA" id="ARBA00023315"/>
    </source>
</evidence>
<evidence type="ECO:0000256" key="3">
    <source>
        <dbReference type="SAM" id="MobiDB-lite"/>
    </source>
</evidence>
<dbReference type="EMBL" id="CP023693">
    <property type="protein sequence ID" value="QEV36763.1"/>
    <property type="molecule type" value="Genomic_DNA"/>
</dbReference>
<sequence>MVEKIFRDSERKKGGGEGCGVRTIRTVKATKTDDRDDPTDRDALADRAGHADRPDRPDLVLRRAVGSDAAEAAEVWLRSYAAALPGVRRAHTDDEVGYWFRELLVPHRETWVATAGDATVAVMVLDGGELDQLYVDPPWRGRGVGDRLVDLAKRRSPAGLELWTFQVNAPARRFYERHGFVAAEHTDGSRNEEREPDARYVWLPEPS</sequence>
<feature type="region of interest" description="Disordered" evidence="3">
    <location>
        <begin position="1"/>
        <end position="52"/>
    </location>
</feature>
<name>A0ABX6BN70_9ACTN</name>
<reference evidence="5 6" key="1">
    <citation type="submission" date="2017-09" db="EMBL/GenBank/DDBJ databases">
        <authorList>
            <person name="Lee N."/>
            <person name="Cho B.-K."/>
        </authorList>
    </citation>
    <scope>NUCLEOTIDE SEQUENCE [LARGE SCALE GENOMIC DNA]</scope>
    <source>
        <strain evidence="5 6">ATCC 19740</strain>
    </source>
</reference>
<dbReference type="InterPro" id="IPR016181">
    <property type="entry name" value="Acyl_CoA_acyltransferase"/>
</dbReference>
<evidence type="ECO:0000259" key="4">
    <source>
        <dbReference type="PROSITE" id="PS51186"/>
    </source>
</evidence>
<gene>
    <name evidence="5" type="ORF">CP977_11105</name>
</gene>
<dbReference type="PANTHER" id="PTHR43877">
    <property type="entry name" value="AMINOALKYLPHOSPHONATE N-ACETYLTRANSFERASE-RELATED-RELATED"/>
    <property type="match status" value="1"/>
</dbReference>
<dbReference type="CDD" id="cd04301">
    <property type="entry name" value="NAT_SF"/>
    <property type="match status" value="1"/>
</dbReference>
<feature type="compositionally biased region" description="Basic and acidic residues" evidence="3">
    <location>
        <begin position="1"/>
        <end position="15"/>
    </location>
</feature>
<keyword evidence="2" id="KW-0012">Acyltransferase</keyword>
<keyword evidence="6" id="KW-1185">Reference proteome</keyword>
<dbReference type="InterPro" id="IPR050832">
    <property type="entry name" value="Bact_Acetyltransf"/>
</dbReference>
<keyword evidence="1" id="KW-0808">Transferase</keyword>
<dbReference type="InterPro" id="IPR000182">
    <property type="entry name" value="GNAT_dom"/>
</dbReference>
<evidence type="ECO:0000256" key="1">
    <source>
        <dbReference type="ARBA" id="ARBA00022679"/>
    </source>
</evidence>
<organism evidence="5 6">
    <name type="scientific">Streptomyces cinereoruber</name>
    <dbReference type="NCBI Taxonomy" id="67260"/>
    <lineage>
        <taxon>Bacteria</taxon>
        <taxon>Bacillati</taxon>
        <taxon>Actinomycetota</taxon>
        <taxon>Actinomycetes</taxon>
        <taxon>Kitasatosporales</taxon>
        <taxon>Streptomycetaceae</taxon>
        <taxon>Streptomyces</taxon>
    </lineage>
</organism>
<dbReference type="PROSITE" id="PS51186">
    <property type="entry name" value="GNAT"/>
    <property type="match status" value="1"/>
</dbReference>
<dbReference type="Gene3D" id="3.40.630.30">
    <property type="match status" value="1"/>
</dbReference>
<proteinExistence type="predicted"/>
<feature type="compositionally biased region" description="Basic and acidic residues" evidence="3">
    <location>
        <begin position="30"/>
        <end position="52"/>
    </location>
</feature>
<accession>A0ABX6BN70</accession>
<dbReference type="SUPFAM" id="SSF55729">
    <property type="entry name" value="Acyl-CoA N-acyltransferases (Nat)"/>
    <property type="match status" value="1"/>
</dbReference>